<evidence type="ECO:0000313" key="1">
    <source>
        <dbReference type="EMBL" id="KAI9398478.1"/>
    </source>
</evidence>
<reference evidence="1 2" key="1">
    <citation type="journal article" date="2006" name="Science">
        <title>The genome of black cottonwood, Populus trichocarpa (Torr. &amp; Gray).</title>
        <authorList>
            <person name="Tuskan G.A."/>
            <person name="Difazio S."/>
            <person name="Jansson S."/>
            <person name="Bohlmann J."/>
            <person name="Grigoriev I."/>
            <person name="Hellsten U."/>
            <person name="Putnam N."/>
            <person name="Ralph S."/>
            <person name="Rombauts S."/>
            <person name="Salamov A."/>
            <person name="Schein J."/>
            <person name="Sterck L."/>
            <person name="Aerts A."/>
            <person name="Bhalerao R.R."/>
            <person name="Bhalerao R.P."/>
            <person name="Blaudez D."/>
            <person name="Boerjan W."/>
            <person name="Brun A."/>
            <person name="Brunner A."/>
            <person name="Busov V."/>
            <person name="Campbell M."/>
            <person name="Carlson J."/>
            <person name="Chalot M."/>
            <person name="Chapman J."/>
            <person name="Chen G.L."/>
            <person name="Cooper D."/>
            <person name="Coutinho P.M."/>
            <person name="Couturier J."/>
            <person name="Covert S."/>
            <person name="Cronk Q."/>
            <person name="Cunningham R."/>
            <person name="Davis J."/>
            <person name="Degroeve S."/>
            <person name="Dejardin A."/>
            <person name="Depamphilis C."/>
            <person name="Detter J."/>
            <person name="Dirks B."/>
            <person name="Dubchak I."/>
            <person name="Duplessis S."/>
            <person name="Ehlting J."/>
            <person name="Ellis B."/>
            <person name="Gendler K."/>
            <person name="Goodstein D."/>
            <person name="Gribskov M."/>
            <person name="Grimwood J."/>
            <person name="Groover A."/>
            <person name="Gunter L."/>
            <person name="Hamberger B."/>
            <person name="Heinze B."/>
            <person name="Helariutta Y."/>
            <person name="Henrissat B."/>
            <person name="Holligan D."/>
            <person name="Holt R."/>
            <person name="Huang W."/>
            <person name="Islam-Faridi N."/>
            <person name="Jones S."/>
            <person name="Jones-Rhoades M."/>
            <person name="Jorgensen R."/>
            <person name="Joshi C."/>
            <person name="Kangasjarvi J."/>
            <person name="Karlsson J."/>
            <person name="Kelleher C."/>
            <person name="Kirkpatrick R."/>
            <person name="Kirst M."/>
            <person name="Kohler A."/>
            <person name="Kalluri U."/>
            <person name="Larimer F."/>
            <person name="Leebens-Mack J."/>
            <person name="Leple J.C."/>
            <person name="Locascio P."/>
            <person name="Lou Y."/>
            <person name="Lucas S."/>
            <person name="Martin F."/>
            <person name="Montanini B."/>
            <person name="Napoli C."/>
            <person name="Nelson D.R."/>
            <person name="Nelson C."/>
            <person name="Nieminen K."/>
            <person name="Nilsson O."/>
            <person name="Pereda V."/>
            <person name="Peter G."/>
            <person name="Philippe R."/>
            <person name="Pilate G."/>
            <person name="Poliakov A."/>
            <person name="Razumovskaya J."/>
            <person name="Richardson P."/>
            <person name="Rinaldi C."/>
            <person name="Ritland K."/>
            <person name="Rouze P."/>
            <person name="Ryaboy D."/>
            <person name="Schmutz J."/>
            <person name="Schrader J."/>
            <person name="Segerman B."/>
            <person name="Shin H."/>
            <person name="Siddiqui A."/>
            <person name="Sterky F."/>
            <person name="Terry A."/>
            <person name="Tsai C.J."/>
            <person name="Uberbacher E."/>
            <person name="Unneberg P."/>
            <person name="Vahala J."/>
            <person name="Wall K."/>
            <person name="Wessler S."/>
            <person name="Yang G."/>
            <person name="Yin T."/>
            <person name="Douglas C."/>
            <person name="Marra M."/>
            <person name="Sandberg G."/>
            <person name="Van de Peer Y."/>
            <person name="Rokhsar D."/>
        </authorList>
    </citation>
    <scope>NUCLEOTIDE SEQUENCE [LARGE SCALE GENOMIC DNA]</scope>
    <source>
        <strain evidence="2">cv. Nisqually</strain>
    </source>
</reference>
<name>A0ACC0TAT8_POPTR</name>
<keyword evidence="2" id="KW-1185">Reference proteome</keyword>
<accession>A0ACC0TAT8</accession>
<protein>
    <submittedName>
        <fullName evidence="1">Uncharacterized protein</fullName>
    </submittedName>
</protein>
<sequence length="656" mass="73398">MDRMVSRLVVKMTLLMLMFQLAKAAAPVAKFGCPDRCGAISIPYPFGTRKECYMDERFAIECNETANPPRAFISRIKMEVLNISVKTATATVKSPVISFNCIGRVDGAPLNLTGTPFVFSSKRNLFVAVGCDTRAFMTGTEPDLVVWESTWGNLESNVRLQENKMCSGQNCSLARIPSLLQVFNPRLVSTNANQVGEGCKLAFLVNPTWFESNISDPFAMQYRDYVPMDLGWMMNLNDNDISTHCEESYNQSSKSECVCEDGFEGNPYLELGFIGLVGVLFLLIGARWIYNCIRLKKKFFKRNGGLLLQQQLSSSDGSVQKTKIFSSNELEKATDYFNESRILGHGGQGTVYKGMLADGTIVAVKKSKIVDEDKLEEFINEVVILSQISHRNVVRLLGCCLETDVPLLVYEFIPNGTLFQYLHEQNEDFTLSWELRLRIASEAAGAISYLHSTASIPIYHRDIKSTNILLDEKYRAKVSDFGTSRSVSIDQTHLTTKVQGTFGYLDPEYFRTSQLTEKSDVYSFGVVLVELLSGKKPIFLTHSLETMSLAEHFIELMEDSRLFDIIDAQVKGDCTEEEAIVIANLAKRCLNLNGRNRPTMREVAMELEGILLSRNGINIQQIGEVDNSSRSISCSSFEIGIDLPLDCKPSTSSETW</sequence>
<comment type="caution">
    <text evidence="1">The sequence shown here is derived from an EMBL/GenBank/DDBJ whole genome shotgun (WGS) entry which is preliminary data.</text>
</comment>
<dbReference type="EMBL" id="CM009292">
    <property type="protein sequence ID" value="KAI9398478.1"/>
    <property type="molecule type" value="Genomic_DNA"/>
</dbReference>
<evidence type="ECO:0000313" key="2">
    <source>
        <dbReference type="Proteomes" id="UP000006729"/>
    </source>
</evidence>
<organism evidence="1 2">
    <name type="scientific">Populus trichocarpa</name>
    <name type="common">Western balsam poplar</name>
    <name type="synonym">Populus balsamifera subsp. trichocarpa</name>
    <dbReference type="NCBI Taxonomy" id="3694"/>
    <lineage>
        <taxon>Eukaryota</taxon>
        <taxon>Viridiplantae</taxon>
        <taxon>Streptophyta</taxon>
        <taxon>Embryophyta</taxon>
        <taxon>Tracheophyta</taxon>
        <taxon>Spermatophyta</taxon>
        <taxon>Magnoliopsida</taxon>
        <taxon>eudicotyledons</taxon>
        <taxon>Gunneridae</taxon>
        <taxon>Pentapetalae</taxon>
        <taxon>rosids</taxon>
        <taxon>fabids</taxon>
        <taxon>Malpighiales</taxon>
        <taxon>Salicaceae</taxon>
        <taxon>Saliceae</taxon>
        <taxon>Populus</taxon>
    </lineage>
</organism>
<proteinExistence type="predicted"/>
<gene>
    <name evidence="1" type="ORF">POPTR_003G186200v4</name>
</gene>
<dbReference type="Proteomes" id="UP000006729">
    <property type="component" value="Chromosome 3"/>
</dbReference>